<accession>A0A1F7WSA7</accession>
<reference evidence="1 2" key="1">
    <citation type="journal article" date="2016" name="Nat. Commun.">
        <title>Thousands of microbial genomes shed light on interconnected biogeochemical processes in an aquifer system.</title>
        <authorList>
            <person name="Anantharaman K."/>
            <person name="Brown C.T."/>
            <person name="Hug L.A."/>
            <person name="Sharon I."/>
            <person name="Castelle C.J."/>
            <person name="Probst A.J."/>
            <person name="Thomas B.C."/>
            <person name="Singh A."/>
            <person name="Wilkins M.J."/>
            <person name="Karaoz U."/>
            <person name="Brodie E.L."/>
            <person name="Williams K.H."/>
            <person name="Hubbard S.S."/>
            <person name="Banfield J.F."/>
        </authorList>
    </citation>
    <scope>NUCLEOTIDE SEQUENCE [LARGE SCALE GENOMIC DNA]</scope>
</reference>
<evidence type="ECO:0000313" key="1">
    <source>
        <dbReference type="EMBL" id="OGM05676.1"/>
    </source>
</evidence>
<gene>
    <name evidence="1" type="ORF">A2125_00120</name>
</gene>
<organism evidence="1 2">
    <name type="scientific">Candidatus Woesebacteria bacterium GWB1_43_5</name>
    <dbReference type="NCBI Taxonomy" id="1802474"/>
    <lineage>
        <taxon>Bacteria</taxon>
        <taxon>Candidatus Woeseibacteriota</taxon>
    </lineage>
</organism>
<sequence length="133" mass="15014">MVEETPLDNAAHSFMLAKILNLSIDDCLSPIFVKTDISPDQLAELKQEYIISIMQSRDRFPNIDSLPTLNSSCWVFMATHDVDPEASLTQELARLNPEDSEYFDSLMELATTIAVAHVSKILTKEEIDTLLKR</sequence>
<dbReference type="EMBL" id="MGFM01000028">
    <property type="protein sequence ID" value="OGM05676.1"/>
    <property type="molecule type" value="Genomic_DNA"/>
</dbReference>
<name>A0A1F7WSA7_9BACT</name>
<dbReference type="Proteomes" id="UP000178812">
    <property type="component" value="Unassembled WGS sequence"/>
</dbReference>
<protein>
    <submittedName>
        <fullName evidence="1">Uncharacterized protein</fullName>
    </submittedName>
</protein>
<comment type="caution">
    <text evidence="1">The sequence shown here is derived from an EMBL/GenBank/DDBJ whole genome shotgun (WGS) entry which is preliminary data.</text>
</comment>
<proteinExistence type="predicted"/>
<evidence type="ECO:0000313" key="2">
    <source>
        <dbReference type="Proteomes" id="UP000178812"/>
    </source>
</evidence>
<dbReference type="AlphaFoldDB" id="A0A1F7WSA7"/>